<accession>A0A315ZB30</accession>
<comment type="caution">
    <text evidence="2">The sequence shown here is derived from an EMBL/GenBank/DDBJ whole genome shotgun (WGS) entry which is preliminary data.</text>
</comment>
<protein>
    <submittedName>
        <fullName evidence="2">Uncharacterized protein DUF4163</fullName>
    </submittedName>
</protein>
<evidence type="ECO:0000313" key="2">
    <source>
        <dbReference type="EMBL" id="PWJ42785.1"/>
    </source>
</evidence>
<dbReference type="OrthoDB" id="977706at2"/>
<sequence>MHFLISIITYLLPLFYSTTYTTSEEAPTYIHQKFKKHSANELYDLHIEYPYFLIDNENKSHKLNLSIQSIMTSALKDFQHQHKKRSKKVNQNGFSYFNLSYEVVYLSESILSLKFINTLFYHGEASEKEKVSTLNFDLKNNKILKIKSIFDIETDNLRSSILSLIMEKSSCYCNRYSVYKQFCIAKEGIYFYGDDYSCPENCSTVTTFLSWSDLEDFSLNPLFAQHLL</sequence>
<dbReference type="AlphaFoldDB" id="A0A315ZB30"/>
<dbReference type="Pfam" id="PF13739">
    <property type="entry name" value="PdaC"/>
    <property type="match status" value="1"/>
</dbReference>
<organism evidence="2 3">
    <name type="scientific">Sediminitomix flava</name>
    <dbReference type="NCBI Taxonomy" id="379075"/>
    <lineage>
        <taxon>Bacteria</taxon>
        <taxon>Pseudomonadati</taxon>
        <taxon>Bacteroidota</taxon>
        <taxon>Cytophagia</taxon>
        <taxon>Cytophagales</taxon>
        <taxon>Flammeovirgaceae</taxon>
        <taxon>Sediminitomix</taxon>
    </lineage>
</organism>
<dbReference type="EMBL" id="QGDO01000002">
    <property type="protein sequence ID" value="PWJ42785.1"/>
    <property type="molecule type" value="Genomic_DNA"/>
</dbReference>
<dbReference type="Gene3D" id="3.30.565.40">
    <property type="entry name" value="Fervidobacterium nodosum Rt17-B1 like"/>
    <property type="match status" value="1"/>
</dbReference>
<dbReference type="RefSeq" id="WP_109616908.1">
    <property type="nucleotide sequence ID" value="NZ_QGDO01000002.1"/>
</dbReference>
<evidence type="ECO:0000313" key="3">
    <source>
        <dbReference type="Proteomes" id="UP000245535"/>
    </source>
</evidence>
<name>A0A315ZB30_SEDFL</name>
<keyword evidence="3" id="KW-1185">Reference proteome</keyword>
<gene>
    <name evidence="2" type="ORF">BC781_102331</name>
</gene>
<evidence type="ECO:0000259" key="1">
    <source>
        <dbReference type="Pfam" id="PF13739"/>
    </source>
</evidence>
<dbReference type="Proteomes" id="UP000245535">
    <property type="component" value="Unassembled WGS sequence"/>
</dbReference>
<reference evidence="2 3" key="1">
    <citation type="submission" date="2018-03" db="EMBL/GenBank/DDBJ databases">
        <title>Genomic Encyclopedia of Archaeal and Bacterial Type Strains, Phase II (KMG-II): from individual species to whole genera.</title>
        <authorList>
            <person name="Goeker M."/>
        </authorList>
    </citation>
    <scope>NUCLEOTIDE SEQUENCE [LARGE SCALE GENOMIC DNA]</scope>
    <source>
        <strain evidence="2 3">DSM 28229</strain>
    </source>
</reference>
<proteinExistence type="predicted"/>
<feature type="domain" description="Deacetylase PdaC" evidence="1">
    <location>
        <begin position="38"/>
        <end position="125"/>
    </location>
</feature>
<dbReference type="InterPro" id="IPR025303">
    <property type="entry name" value="PdaC"/>
</dbReference>